<feature type="compositionally biased region" description="Acidic residues" evidence="1">
    <location>
        <begin position="233"/>
        <end position="244"/>
    </location>
</feature>
<feature type="compositionally biased region" description="Polar residues" evidence="1">
    <location>
        <begin position="1"/>
        <end position="12"/>
    </location>
</feature>
<organism evidence="2 3">
    <name type="scientific">Elsinoe ampelina</name>
    <dbReference type="NCBI Taxonomy" id="302913"/>
    <lineage>
        <taxon>Eukaryota</taxon>
        <taxon>Fungi</taxon>
        <taxon>Dikarya</taxon>
        <taxon>Ascomycota</taxon>
        <taxon>Pezizomycotina</taxon>
        <taxon>Dothideomycetes</taxon>
        <taxon>Dothideomycetidae</taxon>
        <taxon>Myriangiales</taxon>
        <taxon>Elsinoaceae</taxon>
        <taxon>Elsinoe</taxon>
    </lineage>
</organism>
<feature type="compositionally biased region" description="Basic and acidic residues" evidence="1">
    <location>
        <begin position="31"/>
        <end position="52"/>
    </location>
</feature>
<dbReference type="OrthoDB" id="10434922at2759"/>
<evidence type="ECO:0000313" key="2">
    <source>
        <dbReference type="EMBL" id="KAF2226950.1"/>
    </source>
</evidence>
<gene>
    <name evidence="2" type="ORF">BDZ85DRAFT_316396</name>
</gene>
<protein>
    <submittedName>
        <fullName evidence="2">Uncharacterized protein</fullName>
    </submittedName>
</protein>
<feature type="region of interest" description="Disordered" evidence="1">
    <location>
        <begin position="1"/>
        <end position="295"/>
    </location>
</feature>
<evidence type="ECO:0000313" key="3">
    <source>
        <dbReference type="Proteomes" id="UP000799538"/>
    </source>
</evidence>
<feature type="compositionally biased region" description="Polar residues" evidence="1">
    <location>
        <begin position="541"/>
        <end position="553"/>
    </location>
</feature>
<feature type="compositionally biased region" description="Basic and acidic residues" evidence="1">
    <location>
        <begin position="261"/>
        <end position="280"/>
    </location>
</feature>
<feature type="compositionally biased region" description="Low complexity" evidence="1">
    <location>
        <begin position="68"/>
        <end position="90"/>
    </location>
</feature>
<keyword evidence="3" id="KW-1185">Reference proteome</keyword>
<dbReference type="EMBL" id="ML992502">
    <property type="protein sequence ID" value="KAF2226950.1"/>
    <property type="molecule type" value="Genomic_DNA"/>
</dbReference>
<feature type="region of interest" description="Disordered" evidence="1">
    <location>
        <begin position="426"/>
        <end position="606"/>
    </location>
</feature>
<dbReference type="AlphaFoldDB" id="A0A6A6GN75"/>
<feature type="compositionally biased region" description="Basic residues" evidence="1">
    <location>
        <begin position="137"/>
        <end position="156"/>
    </location>
</feature>
<evidence type="ECO:0000256" key="1">
    <source>
        <dbReference type="SAM" id="MobiDB-lite"/>
    </source>
</evidence>
<accession>A0A6A6GN75</accession>
<feature type="compositionally biased region" description="Polar residues" evidence="1">
    <location>
        <begin position="221"/>
        <end position="230"/>
    </location>
</feature>
<feature type="region of interest" description="Disordered" evidence="1">
    <location>
        <begin position="327"/>
        <end position="357"/>
    </location>
</feature>
<feature type="compositionally biased region" description="Low complexity" evidence="1">
    <location>
        <begin position="469"/>
        <end position="481"/>
    </location>
</feature>
<reference evidence="3" key="1">
    <citation type="journal article" date="2020" name="Stud. Mycol.">
        <title>101 Dothideomycetes genomes: A test case for predicting lifestyles and emergence of pathogens.</title>
        <authorList>
            <person name="Haridas S."/>
            <person name="Albert R."/>
            <person name="Binder M."/>
            <person name="Bloem J."/>
            <person name="LaButti K."/>
            <person name="Salamov A."/>
            <person name="Andreopoulos B."/>
            <person name="Baker S."/>
            <person name="Barry K."/>
            <person name="Bills G."/>
            <person name="Bluhm B."/>
            <person name="Cannon C."/>
            <person name="Castanera R."/>
            <person name="Culley D."/>
            <person name="Daum C."/>
            <person name="Ezra D."/>
            <person name="Gonzalez J."/>
            <person name="Henrissat B."/>
            <person name="Kuo A."/>
            <person name="Liang C."/>
            <person name="Lipzen A."/>
            <person name="Lutzoni F."/>
            <person name="Magnuson J."/>
            <person name="Mondo S."/>
            <person name="Nolan M."/>
            <person name="Ohm R."/>
            <person name="Pangilinan J."/>
            <person name="Park H.-J."/>
            <person name="Ramirez L."/>
            <person name="Alfaro M."/>
            <person name="Sun H."/>
            <person name="Tritt A."/>
            <person name="Yoshinaga Y."/>
            <person name="Zwiers L.-H."/>
            <person name="Turgeon B."/>
            <person name="Goodwin S."/>
            <person name="Spatafora J."/>
            <person name="Crous P."/>
            <person name="Grigoriev I."/>
        </authorList>
    </citation>
    <scope>NUCLEOTIDE SEQUENCE [LARGE SCALE GENOMIC DNA]</scope>
    <source>
        <strain evidence="3">CECT 20119</strain>
    </source>
</reference>
<proteinExistence type="predicted"/>
<feature type="compositionally biased region" description="Basic and acidic residues" evidence="1">
    <location>
        <begin position="333"/>
        <end position="342"/>
    </location>
</feature>
<sequence length="606" mass="65409">MPPSRSSNQADMSTPGPDDTSSCESGPRRSARNEGKHINYDRRLHPSYDKAMKPTQYAKLMDLPRPSPKSWRSSSAASDVSSRSSSSNHSDVSDDGDSVSDTPPTDQHSDEEMPTSRSPDANATRRSSRAAAQKYHNYSRKHHPQDKYLPGRKKRKDTHETRHSTPSRLSKVPVEDDLETSDQTIPEQEPLRKRAKRGSQLSQDRIGNAQDSRRAGATAAVTITSSPVRSQTEDDPEDEQEEDDTAGRAKVSQNKDGILATDREHEANDFQEPMNEHEAALDDEDDDTTPTDDLNALEDMIDGVDTVEVAADQTNVPLDLADVNAAARTSAPQREKSIDNRARQGLTEQEQISRPHGARLSFQDDTLAPEMDMKGENFPTVAKPSAVTESFPTPGHADIIKGLQLIASTGITQEQLMDFLKLAVTQPTPSSSDSFAVGPGSRRNYHETPQSSAQSAFTALSSSAPPVGSQQSSASQTAPTPHQGEQGNPGRSAKGIPRSSSQLGRGSQKKPTGRPSQLGLRPDLSRTTNDAPEGERMPGSAASSQRTSSNASQRPAPGTDHRGRRSGMHVPKTPDPQQQPEIEDDSASTLSGGVVDDMDGLGAIGR</sequence>
<feature type="compositionally biased region" description="Polar residues" evidence="1">
    <location>
        <begin position="447"/>
        <end position="464"/>
    </location>
</feature>
<name>A0A6A6GN75_9PEZI</name>
<feature type="compositionally biased region" description="Acidic residues" evidence="1">
    <location>
        <begin position="281"/>
        <end position="295"/>
    </location>
</feature>
<dbReference type="Proteomes" id="UP000799538">
    <property type="component" value="Unassembled WGS sequence"/>
</dbReference>